<proteinExistence type="predicted"/>
<dbReference type="Pfam" id="PF06114">
    <property type="entry name" value="Peptidase_M78"/>
    <property type="match status" value="1"/>
</dbReference>
<dbReference type="Proteomes" id="UP000683139">
    <property type="component" value="Unassembled WGS sequence"/>
</dbReference>
<dbReference type="AlphaFoldDB" id="A0A920CZ56"/>
<name>A0A920CZ56_9BACL</name>
<keyword evidence="3" id="KW-1185">Reference proteome</keyword>
<evidence type="ECO:0000313" key="2">
    <source>
        <dbReference type="EMBL" id="GIP16689.1"/>
    </source>
</evidence>
<dbReference type="RefSeq" id="WP_213515204.1">
    <property type="nucleotide sequence ID" value="NZ_BOSE01000004.1"/>
</dbReference>
<feature type="domain" description="IrrE N-terminal-like" evidence="1">
    <location>
        <begin position="29"/>
        <end position="121"/>
    </location>
</feature>
<organism evidence="2 3">
    <name type="scientific">Paenibacillus montaniterrae</name>
    <dbReference type="NCBI Taxonomy" id="429341"/>
    <lineage>
        <taxon>Bacteria</taxon>
        <taxon>Bacillati</taxon>
        <taxon>Bacillota</taxon>
        <taxon>Bacilli</taxon>
        <taxon>Bacillales</taxon>
        <taxon>Paenibacillaceae</taxon>
        <taxon>Paenibacillus</taxon>
    </lineage>
</organism>
<protein>
    <submittedName>
        <fullName evidence="2">Membrane protein</fullName>
    </submittedName>
</protein>
<evidence type="ECO:0000313" key="3">
    <source>
        <dbReference type="Proteomes" id="UP000683139"/>
    </source>
</evidence>
<reference evidence="2" key="1">
    <citation type="submission" date="2021-03" db="EMBL/GenBank/DDBJ databases">
        <title>Antimicrobial resistance genes in bacteria isolated from Japanese honey, and their potential for conferring macrolide and lincosamide resistance in the American foulbrood pathogen Paenibacillus larvae.</title>
        <authorList>
            <person name="Okamoto M."/>
            <person name="Kumagai M."/>
            <person name="Kanamori H."/>
            <person name="Takamatsu D."/>
        </authorList>
    </citation>
    <scope>NUCLEOTIDE SEQUENCE</scope>
    <source>
        <strain evidence="2">J40TS1</strain>
    </source>
</reference>
<gene>
    <name evidence="2" type="ORF">J40TS1_23310</name>
</gene>
<comment type="caution">
    <text evidence="2">The sequence shown here is derived from an EMBL/GenBank/DDBJ whole genome shotgun (WGS) entry which is preliminary data.</text>
</comment>
<sequence>MGYENLLIQAEQQGLYIYEACLRSRAKGLIKNNIIAINKNIQTSKEKACILAEEIGHYHTAVGDFADQSKLENRKKERLGRAWAYERLIPLDRIIQAGQAGVEGRYAVAEYLEITEEFLQESIEHYQRKYGIHTMYQGYMIYFEPLSIIKL</sequence>
<evidence type="ECO:0000259" key="1">
    <source>
        <dbReference type="Pfam" id="PF06114"/>
    </source>
</evidence>
<dbReference type="InterPro" id="IPR010359">
    <property type="entry name" value="IrrE_HExxH"/>
</dbReference>
<dbReference type="EMBL" id="BOSE01000004">
    <property type="protein sequence ID" value="GIP16689.1"/>
    <property type="molecule type" value="Genomic_DNA"/>
</dbReference>
<accession>A0A920CZ56</accession>